<dbReference type="PANTHER" id="PTHR30032:SF4">
    <property type="entry name" value="AMIDASE ENHANCER"/>
    <property type="match status" value="1"/>
</dbReference>
<proteinExistence type="predicted"/>
<sequence>MKPSMRSVLIITIGLLIVLLIVPSVVVQFLPHGAGQAAGEVVQLKRPDPGEAPVPDIMVRVYRTNTKTIEKVPLEEYVRGVVASEMPHDFELEALKAQAMAARTYIIRRLIEKDFNDAPEGADVRDDTGHQVYQNEAELRRRWGKAYAHKISRINQAVNETRGKVITYQGKPIDATFFSTSNGYTENSEDYWGKQIPYLRSVESPWDKESPRFEQQMRFSLDEFQQKLGVQLSLPASSGQPFAEIVSRTEGQRVKEVQVGDRTFTGREIRELLGLPSSDFQWTIAGNEVVITTAGYGHGVGLSQYGANGMAKEGYTADDIVRYYYQDVAIEDYRQWIVKK</sequence>
<dbReference type="GO" id="GO:0030288">
    <property type="term" value="C:outer membrane-bounded periplasmic space"/>
    <property type="evidence" value="ECO:0007669"/>
    <property type="project" value="TreeGrafter"/>
</dbReference>
<dbReference type="KEGG" id="cthu:HUR95_01625"/>
<evidence type="ECO:0000313" key="2">
    <source>
        <dbReference type="EMBL" id="QZT34148.1"/>
    </source>
</evidence>
<gene>
    <name evidence="2" type="primary">spoIID</name>
    <name evidence="2" type="ORF">HUR95_01625</name>
</gene>
<dbReference type="GO" id="GO:0030435">
    <property type="term" value="P:sporulation resulting in formation of a cellular spore"/>
    <property type="evidence" value="ECO:0007669"/>
    <property type="project" value="InterPro"/>
</dbReference>
<feature type="domain" description="Sporulation stage II protein D amidase enhancer LytB N-terminal" evidence="1">
    <location>
        <begin position="62"/>
        <end position="168"/>
    </location>
</feature>
<dbReference type="InterPro" id="IPR013486">
    <property type="entry name" value="SpoIID/LytB"/>
</dbReference>
<evidence type="ECO:0000313" key="3">
    <source>
        <dbReference type="Proteomes" id="UP000825179"/>
    </source>
</evidence>
<dbReference type="NCBIfam" id="TIGR02669">
    <property type="entry name" value="SpoIID_LytB"/>
    <property type="match status" value="1"/>
</dbReference>
<dbReference type="Proteomes" id="UP000825179">
    <property type="component" value="Chromosome"/>
</dbReference>
<dbReference type="PANTHER" id="PTHR30032">
    <property type="entry name" value="N-ACETYLMURAMOYL-L-ALANINE AMIDASE-RELATED"/>
    <property type="match status" value="1"/>
</dbReference>
<organism evidence="2 3">
    <name type="scientific">Caldalkalibacillus thermarum (strain TA2.A1)</name>
    <dbReference type="NCBI Taxonomy" id="986075"/>
    <lineage>
        <taxon>Bacteria</taxon>
        <taxon>Bacillati</taxon>
        <taxon>Bacillota</taxon>
        <taxon>Bacilli</taxon>
        <taxon>Bacillales</taxon>
        <taxon>Bacillaceae</taxon>
        <taxon>Caldalkalibacillus</taxon>
    </lineage>
</organism>
<dbReference type="EMBL" id="CP082237">
    <property type="protein sequence ID" value="QZT34148.1"/>
    <property type="molecule type" value="Genomic_DNA"/>
</dbReference>
<dbReference type="InterPro" id="IPR051922">
    <property type="entry name" value="Bact_Sporulation_Assoc"/>
</dbReference>
<accession>A0A8X8LAN1</accession>
<dbReference type="InterPro" id="IPR013693">
    <property type="entry name" value="SpoIID/LytB_N"/>
</dbReference>
<name>A0A8X8LAN1_CALTT</name>
<keyword evidence="3" id="KW-1185">Reference proteome</keyword>
<dbReference type="AlphaFoldDB" id="A0A8X8LAN1"/>
<dbReference type="Pfam" id="PF08486">
    <property type="entry name" value="SpoIID"/>
    <property type="match status" value="1"/>
</dbReference>
<dbReference type="NCBIfam" id="TIGR02870">
    <property type="entry name" value="spore_II_D"/>
    <property type="match status" value="1"/>
</dbReference>
<dbReference type="InterPro" id="IPR014225">
    <property type="entry name" value="Spore_II_D_firmicutes"/>
</dbReference>
<reference evidence="2 3" key="1">
    <citation type="journal article" date="2020" name="Extremophiles">
        <title>Genomic analysis of Caldalkalibacillus thermarum TA2.A1 reveals aerobic alkaliphilic metabolism and evolutionary hallmarks linking alkaliphilic bacteria and plant life.</title>
        <authorList>
            <person name="de Jong S.I."/>
            <person name="van den Broek M.A."/>
            <person name="Merkel A.Y."/>
            <person name="de la Torre Cortes P."/>
            <person name="Kalamorz F."/>
            <person name="Cook G.M."/>
            <person name="van Loosdrecht M.C.M."/>
            <person name="McMillan D.G.G."/>
        </authorList>
    </citation>
    <scope>NUCLEOTIDE SEQUENCE [LARGE SCALE GENOMIC DNA]</scope>
    <source>
        <strain evidence="2 3">TA2.A1</strain>
    </source>
</reference>
<protein>
    <submittedName>
        <fullName evidence="2">Stage II sporulation protein D</fullName>
    </submittedName>
</protein>
<evidence type="ECO:0000259" key="1">
    <source>
        <dbReference type="Pfam" id="PF08486"/>
    </source>
</evidence>